<evidence type="ECO:0000313" key="2">
    <source>
        <dbReference type="EMBL" id="MDF2257407.1"/>
    </source>
</evidence>
<comment type="caution">
    <text evidence="2">The sequence shown here is derived from an EMBL/GenBank/DDBJ whole genome shotgun (WGS) entry which is preliminary data.</text>
</comment>
<keyword evidence="3" id="KW-1185">Reference proteome</keyword>
<evidence type="ECO:0000256" key="1">
    <source>
        <dbReference type="SAM" id="MobiDB-lite"/>
    </source>
</evidence>
<gene>
    <name evidence="2" type="ORF">P2L57_17250</name>
</gene>
<proteinExistence type="predicted"/>
<feature type="region of interest" description="Disordered" evidence="1">
    <location>
        <begin position="89"/>
        <end position="127"/>
    </location>
</feature>
<sequence>MSTVPNGDPYVATSTTRTRWAARDPGALVRSLSEGPAVDPLHVPLGGFPAKAVTRGDHLLSLPGNRMRTAVDWTLGTVMSRQTTRLSLVRDRAAPLATRPREHTPTESRAAERDRTTSLDSWGVRLV</sequence>
<feature type="compositionally biased region" description="Basic and acidic residues" evidence="1">
    <location>
        <begin position="89"/>
        <end position="117"/>
    </location>
</feature>
<evidence type="ECO:0000313" key="3">
    <source>
        <dbReference type="Proteomes" id="UP001220022"/>
    </source>
</evidence>
<name>A0ABT5Z0P7_9ACTN</name>
<dbReference type="RefSeq" id="WP_275815364.1">
    <property type="nucleotide sequence ID" value="NZ_BAAANM010000001.1"/>
</dbReference>
<reference evidence="2 3" key="1">
    <citation type="submission" date="2023-03" db="EMBL/GenBank/DDBJ databases">
        <title>Draft genome sequence of type strain Streptomyces ferralitis JCM 14344.</title>
        <authorList>
            <person name="Klaysubun C."/>
            <person name="Duangmal K."/>
        </authorList>
    </citation>
    <scope>NUCLEOTIDE SEQUENCE [LARGE SCALE GENOMIC DNA]</scope>
    <source>
        <strain evidence="2 3">JCM 14344</strain>
    </source>
</reference>
<protein>
    <submittedName>
        <fullName evidence="2">Uncharacterized protein</fullName>
    </submittedName>
</protein>
<accession>A0ABT5Z0P7</accession>
<organism evidence="2 3">
    <name type="scientific">Streptantibioticus ferralitis</name>
    <dbReference type="NCBI Taxonomy" id="236510"/>
    <lineage>
        <taxon>Bacteria</taxon>
        <taxon>Bacillati</taxon>
        <taxon>Actinomycetota</taxon>
        <taxon>Actinomycetes</taxon>
        <taxon>Kitasatosporales</taxon>
        <taxon>Streptomycetaceae</taxon>
        <taxon>Streptantibioticus</taxon>
    </lineage>
</organism>
<dbReference type="EMBL" id="JARHTQ010000010">
    <property type="protein sequence ID" value="MDF2257407.1"/>
    <property type="molecule type" value="Genomic_DNA"/>
</dbReference>
<dbReference type="Proteomes" id="UP001220022">
    <property type="component" value="Unassembled WGS sequence"/>
</dbReference>